<sequence length="413" mass="43914">MAVNFPSIDPASLHPVPGVTLGWAEANLRKPNRKDVLVIAVDDGATVSGVFTTNRFCAAPVTVCREHLALARGGAAPIRALLVNTGNANAGTGEPGLAHARDSCAELARLLRIDAQQVLPFSTGVILEPLPIERLKAGLPQAVAQLAPAHWYEAAQAIMTTDTLPKVASRQLDIDGHTVTLTGISKGAGMIKPDMATMLGFVATDAAITQPVLDTLVKDVADQSFNCITVDGDTSTNDSFIVVASARSTLPVITSTQSAAYRALRDALTQLAQTLAQLIVRDGEGATKFMTVRVEAGRSVDECRQVAYAIGHSPLVKTAFYACDPNLGRLLAAIGYAGIADLDVSRIELYLDDVLVAKAGGRHPDYREEDGQRVMKQSEITIRVCLARGDAQATLWTCDLSHDYVSINADYRS</sequence>
<evidence type="ECO:0000313" key="7">
    <source>
        <dbReference type="EMBL" id="WXK40233.1"/>
    </source>
</evidence>
<evidence type="ECO:0000256" key="2">
    <source>
        <dbReference type="ARBA" id="ARBA00011475"/>
    </source>
</evidence>
<feature type="binding site" evidence="6">
    <location>
        <position position="197"/>
    </location>
    <ligand>
        <name>substrate</name>
    </ligand>
</feature>
<comment type="catalytic activity">
    <reaction evidence="6">
        <text>N(2)-acetyl-L-ornithine + L-glutamate = N-acetyl-L-glutamate + L-ornithine</text>
        <dbReference type="Rhea" id="RHEA:15349"/>
        <dbReference type="ChEBI" id="CHEBI:29985"/>
        <dbReference type="ChEBI" id="CHEBI:44337"/>
        <dbReference type="ChEBI" id="CHEBI:46911"/>
        <dbReference type="ChEBI" id="CHEBI:57805"/>
        <dbReference type="EC" id="2.3.1.35"/>
    </reaction>
</comment>
<dbReference type="Gene3D" id="3.60.70.12">
    <property type="entry name" value="L-amino peptidase D-ALA esterase/amidase"/>
    <property type="match status" value="1"/>
</dbReference>
<feature type="site" description="Involved in the stabilization of negative charge on the oxyanion by the formation of the oxyanion hole" evidence="6">
    <location>
        <position position="123"/>
    </location>
</feature>
<dbReference type="PANTHER" id="PTHR23100:SF0">
    <property type="entry name" value="ARGININE BIOSYNTHESIS BIFUNCTIONAL PROTEIN ARGJ, MITOCHONDRIAL"/>
    <property type="match status" value="1"/>
</dbReference>
<reference evidence="7 8" key="1">
    <citation type="submission" date="2020-09" db="EMBL/GenBank/DDBJ databases">
        <title>Genome sequences of Mycetohabitans spp.</title>
        <authorList>
            <person name="Carter M.E."/>
            <person name="Carpenter S.C.D."/>
            <person name="Bogdanove A.J."/>
        </authorList>
    </citation>
    <scope>NUCLEOTIDE SEQUENCE [LARGE SCALE GENOMIC DNA]</scope>
    <source>
        <strain evidence="7 8">B12</strain>
    </source>
</reference>
<comment type="pathway">
    <text evidence="6">Amino-acid biosynthesis; L-arginine biosynthesis; L-ornithine and N-acetyl-L-glutamate from L-glutamate and N(2)-acetyl-L-ornithine (cyclic): step 1/1.</text>
</comment>
<dbReference type="CDD" id="cd02152">
    <property type="entry name" value="OAT"/>
    <property type="match status" value="1"/>
</dbReference>
<comment type="catalytic activity">
    <reaction evidence="6">
        <text>L-glutamate + acetyl-CoA = N-acetyl-L-glutamate + CoA + H(+)</text>
        <dbReference type="Rhea" id="RHEA:24292"/>
        <dbReference type="ChEBI" id="CHEBI:15378"/>
        <dbReference type="ChEBI" id="CHEBI:29985"/>
        <dbReference type="ChEBI" id="CHEBI:44337"/>
        <dbReference type="ChEBI" id="CHEBI:57287"/>
        <dbReference type="ChEBI" id="CHEBI:57288"/>
        <dbReference type="EC" id="2.3.1.1"/>
    </reaction>
</comment>
<feature type="chain" id="PRO_5044913143" description="Arginine biosynthesis bifunctional protein ArgJ beta chain" evidence="6">
    <location>
        <begin position="197"/>
        <end position="413"/>
    </location>
</feature>
<feature type="binding site" evidence="6">
    <location>
        <position position="186"/>
    </location>
    <ligand>
        <name>substrate</name>
    </ligand>
</feature>
<keyword evidence="6" id="KW-0511">Multifunctional enzyme</keyword>
<evidence type="ECO:0000256" key="6">
    <source>
        <dbReference type="HAMAP-Rule" id="MF_01106"/>
    </source>
</evidence>
<gene>
    <name evidence="6 7" type="primary">argJ</name>
    <name evidence="7" type="ORF">IHE29_13540</name>
</gene>
<keyword evidence="5 6" id="KW-0012">Acyltransferase</keyword>
<proteinExistence type="inferred from homology"/>
<dbReference type="InterPro" id="IPR042195">
    <property type="entry name" value="ArgJ_beta_C"/>
</dbReference>
<name>A0ABZ2PZ84_9BURK</name>
<feature type="chain" id="PRO_5044913144" description="Arginine biosynthesis bifunctional protein ArgJ alpha chain" evidence="6">
    <location>
        <begin position="1"/>
        <end position="196"/>
    </location>
</feature>
<evidence type="ECO:0000256" key="4">
    <source>
        <dbReference type="ARBA" id="ARBA00022813"/>
    </source>
</evidence>
<feature type="active site" description="Nucleophile" evidence="6">
    <location>
        <position position="197"/>
    </location>
</feature>
<dbReference type="NCBIfam" id="NF003802">
    <property type="entry name" value="PRK05388.1"/>
    <property type="match status" value="1"/>
</dbReference>
<evidence type="ECO:0000256" key="3">
    <source>
        <dbReference type="ARBA" id="ARBA00022679"/>
    </source>
</evidence>
<feature type="site" description="Involved in the stabilization of negative charge on the oxyanion by the formation of the oxyanion hole" evidence="6">
    <location>
        <position position="124"/>
    </location>
</feature>
<evidence type="ECO:0000313" key="8">
    <source>
        <dbReference type="Proteomes" id="UP001493153"/>
    </source>
</evidence>
<dbReference type="SUPFAM" id="SSF56266">
    <property type="entry name" value="DmpA/ArgJ-like"/>
    <property type="match status" value="1"/>
</dbReference>
<comment type="subunit">
    <text evidence="2 6">Heterotetramer of two alpha and two beta chains.</text>
</comment>
<keyword evidence="4 6" id="KW-0068">Autocatalytic cleavage</keyword>
<dbReference type="InterPro" id="IPR016117">
    <property type="entry name" value="ArgJ-like_dom_sf"/>
</dbReference>
<dbReference type="Gene3D" id="3.10.20.340">
    <property type="entry name" value="ArgJ beta chain, C-terminal domain"/>
    <property type="match status" value="1"/>
</dbReference>
<dbReference type="PANTHER" id="PTHR23100">
    <property type="entry name" value="ARGININE BIOSYNTHESIS BIFUNCTIONAL PROTEIN ARGJ"/>
    <property type="match status" value="1"/>
</dbReference>
<accession>A0ABZ2PZ84</accession>
<comment type="subcellular location">
    <subcellularLocation>
        <location evidence="6">Cytoplasm</location>
    </subcellularLocation>
</comment>
<dbReference type="RefSeq" id="WP_338911022.1">
    <property type="nucleotide sequence ID" value="NZ_CP062176.1"/>
</dbReference>
<keyword evidence="6" id="KW-0055">Arginine biosynthesis</keyword>
<comment type="pathway">
    <text evidence="6">Amino-acid biosynthesis; L-arginine biosynthesis; N(2)-acetyl-L-ornithine from L-glutamate: step 1/4.</text>
</comment>
<dbReference type="Pfam" id="PF01960">
    <property type="entry name" value="ArgJ"/>
    <property type="match status" value="1"/>
</dbReference>
<dbReference type="EC" id="2.3.1.35" evidence="6"/>
<feature type="binding site" evidence="6">
    <location>
        <position position="160"/>
    </location>
    <ligand>
        <name>substrate</name>
    </ligand>
</feature>
<keyword evidence="6" id="KW-0963">Cytoplasm</keyword>
<dbReference type="GO" id="GO:0004358">
    <property type="term" value="F:L-glutamate N-acetyltransferase activity, acting on acetyl-L-ornithine as donor"/>
    <property type="evidence" value="ECO:0007669"/>
    <property type="project" value="UniProtKB-EC"/>
</dbReference>
<evidence type="ECO:0000256" key="5">
    <source>
        <dbReference type="ARBA" id="ARBA00023315"/>
    </source>
</evidence>
<comment type="similarity">
    <text evidence="1 6">Belongs to the ArgJ family.</text>
</comment>
<dbReference type="NCBIfam" id="TIGR00120">
    <property type="entry name" value="ArgJ"/>
    <property type="match status" value="1"/>
</dbReference>
<dbReference type="EMBL" id="CP062176">
    <property type="protein sequence ID" value="WXK40233.1"/>
    <property type="molecule type" value="Genomic_DNA"/>
</dbReference>
<keyword evidence="8" id="KW-1185">Reference proteome</keyword>
<keyword evidence="6" id="KW-0028">Amino-acid biosynthesis</keyword>
<evidence type="ECO:0000256" key="1">
    <source>
        <dbReference type="ARBA" id="ARBA00006774"/>
    </source>
</evidence>
<feature type="binding site" evidence="6">
    <location>
        <position position="413"/>
    </location>
    <ligand>
        <name>substrate</name>
    </ligand>
</feature>
<dbReference type="HAMAP" id="MF_01106">
    <property type="entry name" value="ArgJ"/>
    <property type="match status" value="1"/>
</dbReference>
<comment type="function">
    <text evidence="6">Catalyzes two activities which are involved in the cyclic version of arginine biosynthesis: the synthesis of N-acetylglutamate from glutamate and acetyl-CoA as the acetyl donor, and of ornithine by transacetylation between N(2)-acetylornithine and glutamate.</text>
</comment>
<organism evidence="7 8">
    <name type="scientific">Mycetohabitans rhizoxinica</name>
    <dbReference type="NCBI Taxonomy" id="412963"/>
    <lineage>
        <taxon>Bacteria</taxon>
        <taxon>Pseudomonadati</taxon>
        <taxon>Pseudomonadota</taxon>
        <taxon>Betaproteobacteria</taxon>
        <taxon>Burkholderiales</taxon>
        <taxon>Burkholderiaceae</taxon>
        <taxon>Mycetohabitans</taxon>
    </lineage>
</organism>
<feature type="site" description="Cleavage; by autolysis" evidence="6">
    <location>
        <begin position="196"/>
        <end position="197"/>
    </location>
</feature>
<dbReference type="InterPro" id="IPR002813">
    <property type="entry name" value="Arg_biosynth_ArgJ"/>
</dbReference>
<protein>
    <recommendedName>
        <fullName evidence="6">Arginine biosynthesis bifunctional protein ArgJ</fullName>
    </recommendedName>
    <domain>
        <recommendedName>
            <fullName evidence="6">Glutamate N-acetyltransferase</fullName>
            <ecNumber evidence="6">2.3.1.35</ecNumber>
        </recommendedName>
        <alternativeName>
            <fullName evidence="6">Ornithine acetyltransferase</fullName>
            <shortName evidence="6">OATase</shortName>
        </alternativeName>
        <alternativeName>
            <fullName evidence="6">Ornithine transacetylase</fullName>
        </alternativeName>
    </domain>
    <domain>
        <recommendedName>
            <fullName evidence="6">Amino-acid acetyltransferase</fullName>
            <ecNumber evidence="6">2.3.1.1</ecNumber>
        </recommendedName>
        <alternativeName>
            <fullName evidence="6">N-acetylglutamate synthase</fullName>
            <shortName evidence="6">AGSase</shortName>
        </alternativeName>
    </domain>
    <component>
        <recommendedName>
            <fullName evidence="6">Arginine biosynthesis bifunctional protein ArgJ alpha chain</fullName>
        </recommendedName>
    </component>
    <component>
        <recommendedName>
            <fullName evidence="6">Arginine biosynthesis bifunctional protein ArgJ beta chain</fullName>
        </recommendedName>
    </component>
</protein>
<dbReference type="Proteomes" id="UP001493153">
    <property type="component" value="Chromosome"/>
</dbReference>
<feature type="binding site" evidence="6">
    <location>
        <position position="284"/>
    </location>
    <ligand>
        <name>substrate</name>
    </ligand>
</feature>
<dbReference type="EC" id="2.3.1.1" evidence="6"/>
<keyword evidence="3 6" id="KW-0808">Transferase</keyword>
<feature type="binding site" evidence="6">
    <location>
        <position position="408"/>
    </location>
    <ligand>
        <name>substrate</name>
    </ligand>
</feature>